<keyword evidence="6 11" id="KW-0472">Membrane</keyword>
<feature type="compositionally biased region" description="Low complexity" evidence="10">
    <location>
        <begin position="270"/>
        <end position="280"/>
    </location>
</feature>
<organism evidence="16 17">
    <name type="scientific">Bodo saltans</name>
    <name type="common">Flagellated protozoan</name>
    <dbReference type="NCBI Taxonomy" id="75058"/>
    <lineage>
        <taxon>Eukaryota</taxon>
        <taxon>Discoba</taxon>
        <taxon>Euglenozoa</taxon>
        <taxon>Kinetoplastea</taxon>
        <taxon>Metakinetoplastina</taxon>
        <taxon>Eubodonida</taxon>
        <taxon>Bodonidae</taxon>
        <taxon>Bodo</taxon>
    </lineage>
</organism>
<feature type="compositionally biased region" description="Low complexity" evidence="10">
    <location>
        <begin position="3518"/>
        <end position="3531"/>
    </location>
</feature>
<dbReference type="InterPro" id="IPR013662">
    <property type="entry name" value="RIH_assoc-dom"/>
</dbReference>
<keyword evidence="5" id="KW-0406">Ion transport</keyword>
<evidence type="ECO:0000313" key="16">
    <source>
        <dbReference type="EMBL" id="CUG89031.1"/>
    </source>
</evidence>
<evidence type="ECO:0000259" key="14">
    <source>
        <dbReference type="Pfam" id="PF08454"/>
    </source>
</evidence>
<feature type="domain" description="Ion transport" evidence="12">
    <location>
        <begin position="3158"/>
        <end position="3425"/>
    </location>
</feature>
<dbReference type="PANTHER" id="PTHR13715">
    <property type="entry name" value="RYANODINE RECEPTOR AND IP3 RECEPTOR"/>
    <property type="match status" value="1"/>
</dbReference>
<feature type="compositionally biased region" description="Low complexity" evidence="10">
    <location>
        <begin position="1682"/>
        <end position="1700"/>
    </location>
</feature>
<dbReference type="InterPro" id="IPR035910">
    <property type="entry name" value="RyR/IP3R_RIH_dom_sf"/>
</dbReference>
<feature type="region of interest" description="Disordered" evidence="10">
    <location>
        <begin position="1500"/>
        <end position="1519"/>
    </location>
</feature>
<feature type="compositionally biased region" description="Low complexity" evidence="10">
    <location>
        <begin position="1725"/>
        <end position="1744"/>
    </location>
</feature>
<dbReference type="Pfam" id="PF00520">
    <property type="entry name" value="Ion_trans"/>
    <property type="match status" value="1"/>
</dbReference>
<evidence type="ECO:0000256" key="7">
    <source>
        <dbReference type="ARBA" id="ARBA00023286"/>
    </source>
</evidence>
<proteinExistence type="predicted"/>
<feature type="compositionally biased region" description="Polar residues" evidence="10">
    <location>
        <begin position="3885"/>
        <end position="3894"/>
    </location>
</feature>
<feature type="transmembrane region" description="Helical" evidence="11">
    <location>
        <begin position="3396"/>
        <end position="3419"/>
    </location>
</feature>
<feature type="coiled-coil region" evidence="9">
    <location>
        <begin position="4134"/>
        <end position="4196"/>
    </location>
</feature>
<evidence type="ECO:0000256" key="5">
    <source>
        <dbReference type="ARBA" id="ARBA00023065"/>
    </source>
</evidence>
<feature type="compositionally biased region" description="Low complexity" evidence="10">
    <location>
        <begin position="2264"/>
        <end position="2273"/>
    </location>
</feature>
<evidence type="ECO:0000256" key="4">
    <source>
        <dbReference type="ARBA" id="ARBA00022989"/>
    </source>
</evidence>
<feature type="transmembrane region" description="Helical" evidence="11">
    <location>
        <begin position="3265"/>
        <end position="3291"/>
    </location>
</feature>
<keyword evidence="8" id="KW-0407">Ion channel</keyword>
<evidence type="ECO:0000256" key="6">
    <source>
        <dbReference type="ARBA" id="ARBA00023136"/>
    </source>
</evidence>
<feature type="region of interest" description="Disordered" evidence="10">
    <location>
        <begin position="1943"/>
        <end position="1962"/>
    </location>
</feature>
<dbReference type="Pfam" id="PF08454">
    <property type="entry name" value="RIH_assoc"/>
    <property type="match status" value="1"/>
</dbReference>
<evidence type="ECO:0000256" key="8">
    <source>
        <dbReference type="ARBA" id="ARBA00023303"/>
    </source>
</evidence>
<feature type="region of interest" description="Disordered" evidence="10">
    <location>
        <begin position="259"/>
        <end position="294"/>
    </location>
</feature>
<dbReference type="SUPFAM" id="SSF82109">
    <property type="entry name" value="MIR domain"/>
    <property type="match status" value="1"/>
</dbReference>
<dbReference type="OMA" id="MWMYLYF"/>
<feature type="region of interest" description="Disordered" evidence="10">
    <location>
        <begin position="3083"/>
        <end position="3107"/>
    </location>
</feature>
<dbReference type="GO" id="GO:0016020">
    <property type="term" value="C:membrane"/>
    <property type="evidence" value="ECO:0007669"/>
    <property type="project" value="InterPro"/>
</dbReference>
<dbReference type="Gene3D" id="2.80.10.50">
    <property type="match status" value="2"/>
</dbReference>
<feature type="compositionally biased region" description="Polar residues" evidence="10">
    <location>
        <begin position="370"/>
        <end position="396"/>
    </location>
</feature>
<feature type="compositionally biased region" description="Basic residues" evidence="10">
    <location>
        <begin position="2885"/>
        <end position="2894"/>
    </location>
</feature>
<evidence type="ECO:0000256" key="3">
    <source>
        <dbReference type="ARBA" id="ARBA00022692"/>
    </source>
</evidence>
<dbReference type="InterPro" id="IPR036300">
    <property type="entry name" value="MIR_dom_sf"/>
</dbReference>
<dbReference type="InterPro" id="IPR015925">
    <property type="entry name" value="Ryanodine_IP3_receptor"/>
</dbReference>
<feature type="region of interest" description="Disordered" evidence="10">
    <location>
        <begin position="637"/>
        <end position="659"/>
    </location>
</feature>
<evidence type="ECO:0000256" key="10">
    <source>
        <dbReference type="SAM" id="MobiDB-lite"/>
    </source>
</evidence>
<sequence>MTERRKFSLKYGSEISLLYEEETGFLSCPGGAHPKLALRPGNHLVELLSFENCVFIVHPPIDVSSASTSTAAAPGSTNFSGGDGQEGGILGDVQRAGGGSRGAAGGGAGGVQRAGGGSRGAAGGGAGGGHSTLAGGGGAKQYVLQTEVTYGAKFLLKHKQSGLFVSILTTQPSELDSDCHMVALIAEGEAAQTRSALFRFTPRFKVHNEGDFVCQGDSVLLQTFSHKLFLHVSELATAVFSGGGDLASRAGSTLTGIAQRAQPSRGGPGSLSPSTPSLFPHAPRSPSNPPVGMSQLHQLEVEPTGRHEPASSAGGEWKRGDLTVDCASLDSGLDHIDCQKVAAKGKPLVLLGTPVALFHRERESLLTSSVARTAVGSNRSESSNSTPPGTRAQTVIRNKSNNSARSSSGGSLETRRRGYQSMKNMSGSPALPFAADAAAAAAAAAGTSWRAPSPVSPGTSRVVSMAPSGMSADVVFGTAPPMGAAASAAGDLAGFDGVPHTVSPTYGTHHHNVSTAAMKNSASHLNHNSSTTPAVTTPSGVYPLLSPYTNGYLSNEFSFANLRCSCAAYWVFEQVDPTVGGPLRYGVPFRLRQAATNMYLAVVGNNMENMMSAQWQAPYSPGVSGFAGVSAAGGSGASAQTPLSQRGLGRPRTSGGSLRFRQDSNEMRLAEGTMDFTLALVPAPADEETQQRTLFVVEHTFYPEAKVVSETDFFRIQNVETGLWLCTDSDVTSRAEVTISLEFRPLAHDAFMTGHISEQAHRDVLHIFYNFDALQRYKNLFSHWWHQRLTGGIQLEDPTTSSKEESSATTGEMRLTPPSMMPSVSTQSFANTSFTSTSMKNYSGDFESEGLPPTAKSGASVGVSTFSTRPHLSVIRRCSEALTSLIYFCTASDDPDPLTREGLPIPDHQRMMFDLQLHRMVFDIIVAPLIPVTEQPRHQTIIDLGQSAHRLPKLPLGGGAVPKKQFDVKHPEFGVLHNISRLGFRLIKQMVMGNPSFAVLLAKYIPVMFELDGMKLHVVEVMHEIFTENDELPSTTIEAAVDHYVKTLVTKQRSAGYLKFLATMCALRNNTCGLVENQELVCRKLIIDRPKDSPVLLPTVLLPSGHVGVEFSSQEAPVSIESFLSGHKDSKLVKFFEGQIELFAKLSCGCGSKLCATTLEAHFPSLQLDGVVKTILWTGDEKAGRASKLDLTRCNLFRLAMNLYVHPVLKNNEMQLALNTILIGSSALRRKWDTRRDDVTFSHSSTKDTVIMSSIKHAAMQLLQANPYVVITDRPRNELIKTVLDVWCDFVIYRQYSTEELRLLMPLVIRLLDGTRDVASATTTSRQSSAATLSGSSGALLRAASTAQLRRSVSNATPLTGGANAGAPGAGGHRTSSPHNNNQFRVDPRRFLKTEDSFLVMEIRLSICQLLSQVLRNMIHDEGDEVIVEVFNALGGIQACGGVGGGVSGLSKVPSDKNAKEGGSADSTKKRASSFPGIFRRVASAFGLAKSVVDTVVVEESDGEDDDEEGGVDSTRQHHQHRVVQTVTMDNASSVTDALIQSKVRLISACFSPDELVPIILDTAQYNHPQLTTVSMNLLVDLCGIRRKLCENVLSVKLVPSREMLSQFDRLHGVAVEIATAVASGDVEEMVDAMEMVLKTLLNNYVPRNRLRQIGSTLGSLHSSGNFGSMRSPSPTNSSRDGSVSSPPATAATGAANAAAVRERSNSGRRRSVKFADGSDDDEVSPSPSSPTAAPAAPPVATAAPKPPRTAKIRWAEATTVAKLVAMSKRVQRKRNSLGLDPSSDVPLDVICRAELMCHWGIHLTLLDRLASGELTLTHPAYVDVMDFFYYFSLSPSNARQLSPYLELFITAIHHEDVRMQCMHVVVAVLSARALRSSQGKSSVGNLEVDNANTGGGDGGIDGKNVDVGVLQSLALMIQQEHQSREPDSSFLRLVNKHLLGDNRRTTEGGANSGGAQHHTAALSQTSSKQFVHLLHSRNVFQHLGEPKASRAAELQFNSSLVELLCGICRSNRSVRSLAQRIVTQAQLLATLSRKNRADMLPRVHQCPYYRLLAEVFFSRDEESEAERVKIMTLWNESSSWWALVKMIGRQYSDVATLQRKAAYDGIRLRASGSSAEEIIAEHTDEQKEASVGKDFWFLAVPTALSSFLTTTFSIQCIGVHRTEVVDAIKELAGGFVAFSGELSISTGLWTNMAMSDVVSIARCMRATEDALEALGDGLNSANQLRQQRRFQLQELVDELTKGSPGTSGDSSLRRTGSGGGSNSGSSNGDASASQYGNGSFFFQSDVRDMSDLEITVRRVFAKSAPRDVIISKHLLRCSDAAQCFVKYLTAMATPAPELTKDAILVARHAPTATNNTIAASVVISSSVSDELDERTPSSGSGNGLKVTRRTMESFVLKLLAHLAGLALPADTISGILNLVHATLVGVEFDDDLVTSIGVAASLLSQQPTHDSFGRRGSDSPSASNGLQRGDDSQSTTQTSDASSPKSSLTSVAATKSDVITAELEHRKLVARQNHFDQLGLMRVVTGLSDLSDPTVTKSALEVGIALLEGGNTTVQNHMLQYFETHDESFFHNVKEILQSCMERVQSYNEWLLQQLLEKNGANASIGDGYGGSALTPPSGGSGSQHPSSLTTRQRSMLSLTSFLGNSSSATSRSPAQSFYTTLPASSSTSAAAAAATPRYPGANPFLYIAETFRFLQLMCEGHHHGMQNYIRVQSDNLHSINVLQEVLLLIVELTAIQVDNSNVTVLRKGLELLTEFCQGPCVENQSTLLQNDICSLLSMILQLQPSGDVFALGGSGVAGGGYRPGTVSPGDPQSTAGGAAIDRDKLMELQHAASVTLLALTEGSSRPEVFQKVLSQIPLTIVERLVKSIVSSPSTTTTLTDAAHHHHHNALTKKHSDVTPPSALMARKDSKELDDKQNGDAATGSGTLAPQEDDDDASSSSSSDEDGNDSDDEDNGPTEDLLFNLLIFTKSVTAFLERSHDHVALDLSRQVFSYVPNIAKRLGSIQVERNGVVERVYFPIPEICLSLTQKSKDEVLWSVDRTSRLTKLNDFFQKIDELMFEMNSVHRFARRFESWTRLNLSGSDSSPHHGVTSEPPSLPTTTDVSSSGQFESFASASGNASLKRRFRSLSLLDRLRFTWNESVCRYICRSDPEYYENVALLLAVIINVLFVCTDGVDQEEHNTTLIEWFVTGLVVLQTLLYMLVFTMDTLVFLPVYYYRGYRRQLRAAGIVVSTQKVSQDDVMRSMPSIRRRLLIAMRRFTTTYYLALILASLCALFIDPYFAAIHLLGLINKSASLRTVIVAITQNGKSLLLTMGLGVIVVYMFSIMGYMYFPSAFGGGDERTSATISENCQTLGRCFMFILTNGLRQGGGVGDLMDKASWDSPMLFHRMGYDFAFYALVNVVFLNILFGIIIDTFAELRDDKRRKEEDMNTCCFICGLDAEVFEKEGGGFKRHVHRDHNMWQYLYFIYYLRLKDPNDFNGQESFVYREMVRGSLGFLPDGKCLSLVNKFGDGNVDSSDPSSSSSAAKPSGDDSDDAPTAAAKNNGPQAASAAVLAGSVATAMKADMDALREHISTALRDVGTEVSQLRTAAAAVTGGGGSALPDLMASSTAPTFGSGDNSSFMPSHLLRSGSPAGAIRGRRRSKSMGGPNIVGAAAGLDSSLNGAGGGGGGAVGDFLDHTVDSDGAVTALHAQIANLHQDLQGERERVSALQIQLFESRSATAAAEGERDELAEEIRIMLEKTLSASSPANATKAPLNATSKVADVTSLPESTNLSNKVHNGSGVPVMDALASSTTTTTATKALLRSLSTSIEGLLQNQQLRLPPMLGTPLSGAARHATAHPTMSITQPRPDLMFNLDGVAMEKSMHTFEHSPSSALVGPSAFTTPKTSIAQQQHDDDGGLGGVAVRSPPTTSEEALSPSEATEHVSPSPPSRMVSFRFDRDQNQQNTGHPNNNSIAESSHTDLRRLASMVSAASTTLTMNTDGITTMGRSTAVSTTSRCVQTDAEDSSTTTTANSRSNVMMLVSNQPSSSVFAAVSPGDDEFGSWTPSASVPISHLTSRADLQLEDLVPNAYIRSRRDSSNAAVQLALETPIAKRFEIRTKEAAVSAAPGPSTVTVVRHDASTQADSEVIQRLKSKLLILQMEYRKLLETSDIYLADCRTYSKATDYFLNERAERQQREKALRRRVGELERNTVAVCEEKMWDLVRILREKGVIMPGY</sequence>
<feature type="compositionally biased region" description="Acidic residues" evidence="10">
    <location>
        <begin position="1500"/>
        <end position="1511"/>
    </location>
</feature>
<dbReference type="Pfam" id="PF08709">
    <property type="entry name" value="Ins145_P3_rec"/>
    <property type="match status" value="1"/>
</dbReference>
<keyword evidence="4 11" id="KW-1133">Transmembrane helix</keyword>
<dbReference type="EMBL" id="CYKH01001700">
    <property type="protein sequence ID" value="CUG89031.1"/>
    <property type="molecule type" value="Genomic_DNA"/>
</dbReference>
<evidence type="ECO:0000256" key="9">
    <source>
        <dbReference type="SAM" id="Coils"/>
    </source>
</evidence>
<feature type="compositionally biased region" description="Low complexity" evidence="10">
    <location>
        <begin position="1356"/>
        <end position="1367"/>
    </location>
</feature>
<feature type="domain" description="RIH" evidence="13">
    <location>
        <begin position="881"/>
        <end position="1089"/>
    </location>
</feature>
<feature type="region of interest" description="Disordered" evidence="10">
    <location>
        <begin position="3874"/>
        <end position="3939"/>
    </location>
</feature>
<evidence type="ECO:0000256" key="1">
    <source>
        <dbReference type="ARBA" id="ARBA00004127"/>
    </source>
</evidence>
<feature type="compositionally biased region" description="Polar residues" evidence="10">
    <location>
        <begin position="1662"/>
        <end position="1681"/>
    </location>
</feature>
<dbReference type="SUPFAM" id="SSF100909">
    <property type="entry name" value="IP3 receptor type 1 binding core, domain 2"/>
    <property type="match status" value="1"/>
</dbReference>
<feature type="compositionally biased region" description="Low complexity" evidence="10">
    <location>
        <begin position="2247"/>
        <end position="2256"/>
    </location>
</feature>
<gene>
    <name evidence="16" type="ORF">BSAL_18940</name>
</gene>
<feature type="compositionally biased region" description="Gly residues" evidence="10">
    <location>
        <begin position="81"/>
        <end position="130"/>
    </location>
</feature>
<dbReference type="OrthoDB" id="278056at2759"/>
<comment type="subcellular location">
    <subcellularLocation>
        <location evidence="1">Endomembrane system</location>
        <topology evidence="1">Multi-pass membrane protein</topology>
    </subcellularLocation>
</comment>
<feature type="region of interest" description="Disordered" evidence="10">
    <location>
        <begin position="66"/>
        <end position="130"/>
    </location>
</feature>
<dbReference type="VEuPathDB" id="TriTrypDB:BSAL_18940"/>
<evidence type="ECO:0000259" key="12">
    <source>
        <dbReference type="Pfam" id="PF00520"/>
    </source>
</evidence>
<evidence type="ECO:0000259" key="13">
    <source>
        <dbReference type="Pfam" id="PF01365"/>
    </source>
</evidence>
<keyword evidence="3 11" id="KW-0812">Transmembrane</keyword>
<dbReference type="Pfam" id="PF01365">
    <property type="entry name" value="RYDR_ITPR"/>
    <property type="match status" value="1"/>
</dbReference>
<feature type="compositionally biased region" description="Polar residues" evidence="10">
    <location>
        <begin position="3947"/>
        <end position="3962"/>
    </location>
</feature>
<feature type="region of interest" description="Disordered" evidence="10">
    <location>
        <begin position="795"/>
        <end position="824"/>
    </location>
</feature>
<feature type="region of interest" description="Disordered" evidence="10">
    <location>
        <begin position="3517"/>
        <end position="3548"/>
    </location>
</feature>
<reference evidence="17" key="1">
    <citation type="submission" date="2015-09" db="EMBL/GenBank/DDBJ databases">
        <authorList>
            <consortium name="Pathogen Informatics"/>
        </authorList>
    </citation>
    <scope>NUCLEOTIDE SEQUENCE [LARGE SCALE GENOMIC DNA]</scope>
    <source>
        <strain evidence="17">Lake Konstanz</strain>
    </source>
</reference>
<dbReference type="InterPro" id="IPR005821">
    <property type="entry name" value="Ion_trans_dom"/>
</dbReference>
<dbReference type="InterPro" id="IPR000699">
    <property type="entry name" value="RIH_dom"/>
</dbReference>
<evidence type="ECO:0000313" key="17">
    <source>
        <dbReference type="Proteomes" id="UP000051952"/>
    </source>
</evidence>
<feature type="region of interest" description="Disordered" evidence="10">
    <location>
        <begin position="2878"/>
        <end position="2957"/>
    </location>
</feature>
<dbReference type="GO" id="GO:0012505">
    <property type="term" value="C:endomembrane system"/>
    <property type="evidence" value="ECO:0007669"/>
    <property type="project" value="UniProtKB-SubCell"/>
</dbReference>
<dbReference type="InterPro" id="IPR014821">
    <property type="entry name" value="Ins145_P3_rcpt"/>
</dbReference>
<feature type="domain" description="RyR/IP3R Homology associated" evidence="14">
    <location>
        <begin position="2689"/>
        <end position="2781"/>
    </location>
</feature>
<feature type="region of interest" description="Disordered" evidence="10">
    <location>
        <begin position="1451"/>
        <end position="1471"/>
    </location>
</feature>
<feature type="region of interest" description="Disordered" evidence="10">
    <location>
        <begin position="3946"/>
        <end position="3965"/>
    </location>
</feature>
<dbReference type="Gene3D" id="1.10.287.70">
    <property type="match status" value="1"/>
</dbReference>
<keyword evidence="17" id="KW-1185">Reference proteome</keyword>
<protein>
    <submittedName>
        <fullName evidence="16">Transmembrane protein, putative</fullName>
    </submittedName>
</protein>
<dbReference type="GO" id="GO:0005262">
    <property type="term" value="F:calcium channel activity"/>
    <property type="evidence" value="ECO:0007669"/>
    <property type="project" value="InterPro"/>
</dbReference>
<dbReference type="PANTHER" id="PTHR13715:SF99">
    <property type="entry name" value="INOSITOL 1,4,5-TRISPHOSPHATE RECEPTOR-LIKE PROTEIN A"/>
    <property type="match status" value="1"/>
</dbReference>
<feature type="compositionally biased region" description="Basic and acidic residues" evidence="10">
    <location>
        <begin position="2907"/>
        <end position="2919"/>
    </location>
</feature>
<evidence type="ECO:0000259" key="15">
    <source>
        <dbReference type="Pfam" id="PF08709"/>
    </source>
</evidence>
<accession>A0A0S4JGF0</accession>
<feature type="region of interest" description="Disordered" evidence="10">
    <location>
        <begin position="2608"/>
        <end position="2631"/>
    </location>
</feature>
<evidence type="ECO:0000256" key="11">
    <source>
        <dbReference type="SAM" id="Phobius"/>
    </source>
</evidence>
<name>A0A0S4JGF0_BODSA</name>
<keyword evidence="7" id="KW-1071">Ligand-gated ion channel</keyword>
<dbReference type="Proteomes" id="UP000051952">
    <property type="component" value="Unassembled WGS sequence"/>
</dbReference>
<keyword evidence="2" id="KW-0813">Transport</keyword>
<feature type="compositionally biased region" description="Polar residues" evidence="10">
    <location>
        <begin position="1374"/>
        <end position="1384"/>
    </location>
</feature>
<feature type="transmembrane region" description="Helical" evidence="11">
    <location>
        <begin position="3312"/>
        <end position="3334"/>
    </location>
</feature>
<feature type="region of interest" description="Disordered" evidence="10">
    <location>
        <begin position="3618"/>
        <end position="3653"/>
    </location>
</feature>
<feature type="compositionally biased region" description="Acidic residues" evidence="10">
    <location>
        <begin position="2932"/>
        <end position="2957"/>
    </location>
</feature>
<feature type="region of interest" description="Disordered" evidence="10">
    <location>
        <begin position="1662"/>
        <end position="1749"/>
    </location>
</feature>
<feature type="region of interest" description="Disordered" evidence="10">
    <location>
        <begin position="2448"/>
        <end position="2490"/>
    </location>
</feature>
<evidence type="ECO:0000256" key="2">
    <source>
        <dbReference type="ARBA" id="ARBA00022448"/>
    </source>
</evidence>
<keyword evidence="9" id="KW-0175">Coiled coil</keyword>
<feature type="compositionally biased region" description="Low complexity" evidence="10">
    <location>
        <begin position="397"/>
        <end position="411"/>
    </location>
</feature>
<feature type="region of interest" description="Disordered" evidence="10">
    <location>
        <begin position="2240"/>
        <end position="2273"/>
    </location>
</feature>
<feature type="domain" description="Inositol 1,4,5-trisphosphate/ryanodine receptor" evidence="15">
    <location>
        <begin position="8"/>
        <end position="233"/>
    </location>
</feature>
<feature type="region of interest" description="Disordered" evidence="10">
    <location>
        <begin position="370"/>
        <end position="425"/>
    </location>
</feature>
<feature type="compositionally biased region" description="Low complexity" evidence="10">
    <location>
        <begin position="2473"/>
        <end position="2484"/>
    </location>
</feature>
<feature type="region of interest" description="Disordered" evidence="10">
    <location>
        <begin position="1356"/>
        <end position="1387"/>
    </location>
</feature>